<gene>
    <name evidence="10" type="primary">psiE</name>
    <name evidence="10" type="ORF">KSP9073_00903</name>
</gene>
<evidence type="ECO:0000256" key="8">
    <source>
        <dbReference type="SAM" id="MobiDB-lite"/>
    </source>
</evidence>
<keyword evidence="4" id="KW-1003">Cell membrane</keyword>
<feature type="transmembrane region" description="Helical" evidence="9">
    <location>
        <begin position="28"/>
        <end position="49"/>
    </location>
</feature>
<dbReference type="OrthoDB" id="9792470at2"/>
<keyword evidence="7 9" id="KW-0472">Membrane</keyword>
<feature type="transmembrane region" description="Helical" evidence="9">
    <location>
        <begin position="61"/>
        <end position="79"/>
    </location>
</feature>
<dbReference type="RefSeq" id="WP_108842042.1">
    <property type="nucleotide sequence ID" value="NZ_ONZI01000001.1"/>
</dbReference>
<keyword evidence="6 9" id="KW-1133">Transmembrane helix</keyword>
<dbReference type="PANTHER" id="PTHR37819">
    <property type="entry name" value="PROTEIN PSIE"/>
    <property type="match status" value="1"/>
</dbReference>
<dbReference type="InterPro" id="IPR020948">
    <property type="entry name" value="P_starv_induced_PsiE-like"/>
</dbReference>
<evidence type="ECO:0000313" key="11">
    <source>
        <dbReference type="Proteomes" id="UP000244934"/>
    </source>
</evidence>
<reference evidence="11" key="1">
    <citation type="submission" date="2018-03" db="EMBL/GenBank/DDBJ databases">
        <authorList>
            <person name="Navarro De La Torre S."/>
        </authorList>
    </citation>
    <scope>NUCLEOTIDE SEQUENCE [LARGE SCALE GENOMIC DNA]</scope>
    <source>
        <strain evidence="11">EAod3</strain>
    </source>
</reference>
<keyword evidence="11" id="KW-1185">Reference proteome</keyword>
<evidence type="ECO:0000313" key="10">
    <source>
        <dbReference type="EMBL" id="SPJ32901.1"/>
    </source>
</evidence>
<protein>
    <recommendedName>
        <fullName evidence="3">Protein PsiE</fullName>
    </recommendedName>
</protein>
<evidence type="ECO:0000256" key="6">
    <source>
        <dbReference type="ARBA" id="ARBA00022989"/>
    </source>
</evidence>
<keyword evidence="5 9" id="KW-0812">Transmembrane</keyword>
<feature type="region of interest" description="Disordered" evidence="8">
    <location>
        <begin position="143"/>
        <end position="162"/>
    </location>
</feature>
<feature type="transmembrane region" description="Helical" evidence="9">
    <location>
        <begin position="114"/>
        <end position="135"/>
    </location>
</feature>
<feature type="transmembrane region" description="Helical" evidence="9">
    <location>
        <begin position="85"/>
        <end position="102"/>
    </location>
</feature>
<proteinExistence type="inferred from homology"/>
<evidence type="ECO:0000256" key="9">
    <source>
        <dbReference type="SAM" id="Phobius"/>
    </source>
</evidence>
<organism evidence="10 11">
    <name type="scientific">Kushneria phyllosphaerae</name>
    <dbReference type="NCBI Taxonomy" id="2100822"/>
    <lineage>
        <taxon>Bacteria</taxon>
        <taxon>Pseudomonadati</taxon>
        <taxon>Pseudomonadota</taxon>
        <taxon>Gammaproteobacteria</taxon>
        <taxon>Oceanospirillales</taxon>
        <taxon>Halomonadaceae</taxon>
        <taxon>Kushneria</taxon>
    </lineage>
</organism>
<evidence type="ECO:0000256" key="5">
    <source>
        <dbReference type="ARBA" id="ARBA00022692"/>
    </source>
</evidence>
<dbReference type="AlphaFoldDB" id="A0A2R8CJ52"/>
<dbReference type="PANTHER" id="PTHR37819:SF1">
    <property type="entry name" value="PROTEIN PSIE"/>
    <property type="match status" value="1"/>
</dbReference>
<sequence>MPTRTKEPLGSRLHQQADRLGNLLVSTFHFVALFAIGGVIAWAALAAFLEMIADGQADIDDVLLLFIYLELGAMVGIYFRTNHMPVRFLIYVAITALTRMMIGDIQHHHRPDMGIIYVAGSILLLALSILVVRYGSHRFPSGPHRNVAPARAGEQDDTTDEH</sequence>
<comment type="subcellular location">
    <subcellularLocation>
        <location evidence="1">Cell inner membrane</location>
        <topology evidence="1">Multi-pass membrane protein</topology>
    </subcellularLocation>
</comment>
<evidence type="ECO:0000256" key="3">
    <source>
        <dbReference type="ARBA" id="ARBA00021903"/>
    </source>
</evidence>
<dbReference type="GO" id="GO:0005886">
    <property type="term" value="C:plasma membrane"/>
    <property type="evidence" value="ECO:0007669"/>
    <property type="project" value="UniProtKB-SubCell"/>
</dbReference>
<dbReference type="PIRSF" id="PIRSF029598">
    <property type="entry name" value="PsiE"/>
    <property type="match status" value="1"/>
</dbReference>
<comment type="similarity">
    <text evidence="2">Belongs to the PsiE family.</text>
</comment>
<evidence type="ECO:0000256" key="7">
    <source>
        <dbReference type="ARBA" id="ARBA00023136"/>
    </source>
</evidence>
<evidence type="ECO:0000256" key="4">
    <source>
        <dbReference type="ARBA" id="ARBA00022475"/>
    </source>
</evidence>
<dbReference type="InterPro" id="IPR009315">
    <property type="entry name" value="P_starv_induced_PsiE"/>
</dbReference>
<name>A0A2R8CJ52_9GAMM</name>
<evidence type="ECO:0000256" key="1">
    <source>
        <dbReference type="ARBA" id="ARBA00004429"/>
    </source>
</evidence>
<dbReference type="Proteomes" id="UP000244934">
    <property type="component" value="Unassembled WGS sequence"/>
</dbReference>
<dbReference type="Pfam" id="PF06146">
    <property type="entry name" value="PsiE"/>
    <property type="match status" value="1"/>
</dbReference>
<accession>A0A2R8CJ52</accession>
<dbReference type="GO" id="GO:0016036">
    <property type="term" value="P:cellular response to phosphate starvation"/>
    <property type="evidence" value="ECO:0007669"/>
    <property type="project" value="InterPro"/>
</dbReference>
<dbReference type="EMBL" id="ONZI01000001">
    <property type="protein sequence ID" value="SPJ32901.1"/>
    <property type="molecule type" value="Genomic_DNA"/>
</dbReference>
<evidence type="ECO:0000256" key="2">
    <source>
        <dbReference type="ARBA" id="ARBA00005632"/>
    </source>
</evidence>